<dbReference type="AlphaFoldDB" id="A0A2T0SQZ3"/>
<dbReference type="EMBL" id="PVTF01000013">
    <property type="protein sequence ID" value="PRY35826.1"/>
    <property type="molecule type" value="Genomic_DNA"/>
</dbReference>
<reference evidence="1 2" key="1">
    <citation type="submission" date="2018-03" db="EMBL/GenBank/DDBJ databases">
        <title>Genomic Encyclopedia of Archaeal and Bacterial Type Strains, Phase II (KMG-II): from individual species to whole genera.</title>
        <authorList>
            <person name="Goeker M."/>
        </authorList>
    </citation>
    <scope>NUCLEOTIDE SEQUENCE [LARGE SCALE GENOMIC DNA]</scope>
    <source>
        <strain evidence="1 2">DSM 44720</strain>
    </source>
</reference>
<name>A0A2T0SQZ3_9PSEU</name>
<gene>
    <name evidence="1" type="ORF">CLV43_113253</name>
</gene>
<keyword evidence="2" id="KW-1185">Reference proteome</keyword>
<dbReference type="Proteomes" id="UP000239494">
    <property type="component" value="Unassembled WGS sequence"/>
</dbReference>
<protein>
    <submittedName>
        <fullName evidence="1">Uncharacterized protein</fullName>
    </submittedName>
</protein>
<evidence type="ECO:0000313" key="1">
    <source>
        <dbReference type="EMBL" id="PRY35826.1"/>
    </source>
</evidence>
<comment type="caution">
    <text evidence="1">The sequence shown here is derived from an EMBL/GenBank/DDBJ whole genome shotgun (WGS) entry which is preliminary data.</text>
</comment>
<proteinExistence type="predicted"/>
<organism evidence="1 2">
    <name type="scientific">Umezawaea tangerina</name>
    <dbReference type="NCBI Taxonomy" id="84725"/>
    <lineage>
        <taxon>Bacteria</taxon>
        <taxon>Bacillati</taxon>
        <taxon>Actinomycetota</taxon>
        <taxon>Actinomycetes</taxon>
        <taxon>Pseudonocardiales</taxon>
        <taxon>Pseudonocardiaceae</taxon>
        <taxon>Umezawaea</taxon>
    </lineage>
</organism>
<accession>A0A2T0SQZ3</accession>
<sequence length="114" mass="12360">MSVEPLAELVNRGFFFQTVPDAKGEIAVVVGSYGWHGYYDRIHVWGEDEAVAARELSDHRPFSGNVVWSYEGSASDTAQALLDLPKPGEPGAPTVARAAPSTLWLPSMSTRGQQ</sequence>
<evidence type="ECO:0000313" key="2">
    <source>
        <dbReference type="Proteomes" id="UP000239494"/>
    </source>
</evidence>